<comment type="caution">
    <text evidence="2">The sequence shown here is derived from an EMBL/GenBank/DDBJ whole genome shotgun (WGS) entry which is preliminary data.</text>
</comment>
<proteinExistence type="predicted"/>
<sequence length="576" mass="61532">MGIGIHFTPRPRGGAPRTVLPFKPAWGGPLVVPPPSADPAPPQQPQPVQPVAEPAPQWQWRAPEVGQPGQVELTPAASAASEQTTVSVTLDRLALLPRYVAPGRLVRAVTFVQGGRRYVATPSGELRTAIDPASGNGQPVGQVEIGTGQVWLHHWDAGSNQQLSYWSALQARPLSGPDEMPAEAMVIFRTAAAPLRPSSLQIVATMQDGTPVSITADADGRIIHDRVLGTIDYQSGVGTLVFRSPTPTGYGELDLSHWQFPGVATVHVDAVLSSALRYNAVAYEAIPVDPAVIGVDPVRLPSDGRVPIFNRGDYVVVHNTQALAPRTLADQEVVDVGRTRLSRILITGADGKAITAGWQHDLDAGTLTALDTASWQQPVTIEHTIEHMARVREVDVGGAITLTLPLPHDYPIDGSYVSSALMLGDRFARVSHLWDQQTWTDTAWADHLMGNPATGNYNDTAAPVEVDNRGCITERWALHFTSSTHFRVVGEHVGVVGTGNINEDCAPVNPITSTPYFTLRALGWGIGWVAGNVLRINTVGAGAGLACIRAVQPGPASAIDHRFALLLRVDVDRPGD</sequence>
<feature type="region of interest" description="Disordered" evidence="1">
    <location>
        <begin position="1"/>
        <end position="20"/>
    </location>
</feature>
<dbReference type="Proteomes" id="UP000218054">
    <property type="component" value="Unassembled WGS sequence"/>
</dbReference>
<organism evidence="2 3">
    <name type="scientific">Vandammella animalimorsus</name>
    <dbReference type="NCBI Taxonomy" id="2029117"/>
    <lineage>
        <taxon>Bacteria</taxon>
        <taxon>Pseudomonadati</taxon>
        <taxon>Pseudomonadota</taxon>
        <taxon>Betaproteobacteria</taxon>
        <taxon>Burkholderiales</taxon>
        <taxon>Comamonadaceae</taxon>
        <taxon>Vandammella</taxon>
    </lineage>
</organism>
<name>A0A2A2AB12_9BURK</name>
<dbReference type="RefSeq" id="WP_095540692.1">
    <property type="nucleotide sequence ID" value="NZ_NSJB01000014.1"/>
</dbReference>
<evidence type="ECO:0000256" key="1">
    <source>
        <dbReference type="SAM" id="MobiDB-lite"/>
    </source>
</evidence>
<evidence type="ECO:0000313" key="2">
    <source>
        <dbReference type="EMBL" id="PAT34967.1"/>
    </source>
</evidence>
<dbReference type="AlphaFoldDB" id="A0A2A2AB12"/>
<feature type="region of interest" description="Disordered" evidence="1">
    <location>
        <begin position="25"/>
        <end position="54"/>
    </location>
</feature>
<keyword evidence="3" id="KW-1185">Reference proteome</keyword>
<accession>A0A2A2AB12</accession>
<evidence type="ECO:0000313" key="3">
    <source>
        <dbReference type="Proteomes" id="UP000218054"/>
    </source>
</evidence>
<feature type="compositionally biased region" description="Pro residues" evidence="1">
    <location>
        <begin position="31"/>
        <end position="48"/>
    </location>
</feature>
<dbReference type="EMBL" id="NSJB01000014">
    <property type="protein sequence ID" value="PAT34967.1"/>
    <property type="molecule type" value="Genomic_DNA"/>
</dbReference>
<reference evidence="2 3" key="1">
    <citation type="submission" date="2017-08" db="EMBL/GenBank/DDBJ databases">
        <title>WGS of Clinical strains of the CDC Group NO-1 linked to zoonotic infections in humans.</title>
        <authorList>
            <person name="Bernier A.-M."/>
            <person name="Bernard K."/>
        </authorList>
    </citation>
    <scope>NUCLEOTIDE SEQUENCE [LARGE SCALE GENOMIC DNA]</scope>
    <source>
        <strain evidence="2 3">NML00-0135</strain>
    </source>
</reference>
<gene>
    <name evidence="2" type="ORF">CK625_12690</name>
</gene>
<protein>
    <submittedName>
        <fullName evidence="2">Uncharacterized protein</fullName>
    </submittedName>
</protein>